<dbReference type="InterPro" id="IPR005053">
    <property type="entry name" value="MobA_MobL"/>
</dbReference>
<keyword evidence="3" id="KW-0067">ATP-binding</keyword>
<dbReference type="RefSeq" id="WP_184022214.1">
    <property type="nucleotide sequence ID" value="NZ_JACIJC010000010.1"/>
</dbReference>
<dbReference type="GO" id="GO:0005524">
    <property type="term" value="F:ATP binding"/>
    <property type="evidence" value="ECO:0007669"/>
    <property type="project" value="UniProtKB-KW"/>
</dbReference>
<keyword evidence="7" id="KW-1185">Reference proteome</keyword>
<comment type="similarity">
    <text evidence="1">Belongs to the MobA/MobL family.</text>
</comment>
<sequence length="995" mass="110053">MAIYHFSVKVISRAAGSSAVAAAAYRSASRLHDRRLDRGHDFSNKAGVVHSEVMLPEGAPERWQDRATLWNDVEAAEVRKDAQLAREIEFAIPRELTQEQGIALARDFVAQEFVANGMVADLNVHWDVGAGGEAKPHAHVMLGMREVSEDGFGPKVRDWNRTDLLQQWRERWEAHVNTRLAALDIDARIDRRSLEAQGIDLEPQNKIGPAGARRLERGENAERAVDHVEIARRNGARIALQPSVGVEAMTHQQATFTKRDMAMFAHRHSADHDQYDRVLGAMKASPELVELGTDGRGEARFTSRSMIESELRLQRFADGLEQRQGHAVPATALARGIAAAETRGLQLGGEQQAALHHIGTKTDIALVVGYAGTGKSTMLGLAREAWEEQGCTVRGATLSGISADNLESGSGIRSRTIASLEHQWGQGRDLLTSKDVLVIDEAGMIGARQMERIVAAVHKAEAKLVLIGDVQQLQAIEAGAPFRALAERHGAVEITEVRRQSEDWQRDATRQLATGRTGEALEAYDRAGMVHEHASRESARKALIEGWNRERQAEPEASRIILTHTRQECDELNALARDALRRDGTLVTDIAVKTVRGERLFCENDRIMFLRNERALGVKNGSAGTIEQVSKDHMRVTLDDGRGVAFDTKTYADIDHGYATTIHKAQGVTVDRVHVLATPGLDRHATYVALSRHTDSVHLHYGKDDFADRGKLVRTLARERAKDAALDYDTNAFAERRGIRVAIAQMLAAEKVPGWDQLELPVPEPAKIEIRRGMFDGLRLSVPGAPSLPRAPGMFAGIKLQPMPERASAEQSLPSVATQRRAIQIYAQSLLDAQRMIDRGLPVLEHQKSALARNELSLEQTRPHALADMREAFRQNRSLIQEAAAGRTDASIGAMAHEANVRTDPALRADRFVQRWNRMRKQLDAAEGRQRDGVGKAMNMMVDGLHRDPQLESLLRQRKQALGLMRDEDRVHPSRGLCGDLIDMIGHGRSRGLSL</sequence>
<evidence type="ECO:0000256" key="1">
    <source>
        <dbReference type="ARBA" id="ARBA00010873"/>
    </source>
</evidence>
<dbReference type="Gene3D" id="3.30.930.30">
    <property type="match status" value="1"/>
</dbReference>
<dbReference type="InterPro" id="IPR027417">
    <property type="entry name" value="P-loop_NTPase"/>
</dbReference>
<dbReference type="NCBIfam" id="TIGR02768">
    <property type="entry name" value="TraA_Ti"/>
    <property type="match status" value="1"/>
</dbReference>
<dbReference type="NCBIfam" id="NF010464">
    <property type="entry name" value="PRK13889.1"/>
    <property type="match status" value="1"/>
</dbReference>
<dbReference type="SMART" id="SM00382">
    <property type="entry name" value="AAA"/>
    <property type="match status" value="1"/>
</dbReference>
<dbReference type="PANTHER" id="PTHR43788">
    <property type="entry name" value="DNA2/NAM7 HELICASE FAMILY MEMBER"/>
    <property type="match status" value="1"/>
</dbReference>
<feature type="domain" description="AAA+ ATPase" evidence="5">
    <location>
        <begin position="361"/>
        <end position="596"/>
    </location>
</feature>
<dbReference type="NCBIfam" id="NF041496">
    <property type="entry name" value="MobQ"/>
    <property type="match status" value="1"/>
</dbReference>
<dbReference type="Proteomes" id="UP000549617">
    <property type="component" value="Unassembled WGS sequence"/>
</dbReference>
<dbReference type="Gene3D" id="3.40.50.300">
    <property type="entry name" value="P-loop containing nucleotide triphosphate hydrolases"/>
    <property type="match status" value="2"/>
</dbReference>
<dbReference type="Gene3D" id="2.30.30.940">
    <property type="match status" value="1"/>
</dbReference>
<dbReference type="CDD" id="cd17933">
    <property type="entry name" value="DEXSc_RecD-like"/>
    <property type="match status" value="1"/>
</dbReference>
<dbReference type="AlphaFoldDB" id="A0A7W9EH88"/>
<dbReference type="InterPro" id="IPR050534">
    <property type="entry name" value="Coronavir_polyprotein_1ab"/>
</dbReference>
<dbReference type="InterPro" id="IPR014136">
    <property type="entry name" value="TraA_Ti"/>
</dbReference>
<dbReference type="InterPro" id="IPR003593">
    <property type="entry name" value="AAA+_ATPase"/>
</dbReference>
<dbReference type="CDD" id="cd18809">
    <property type="entry name" value="SF1_C_RecD"/>
    <property type="match status" value="1"/>
</dbReference>
<evidence type="ECO:0000259" key="5">
    <source>
        <dbReference type="SMART" id="SM00382"/>
    </source>
</evidence>
<keyword evidence="4" id="KW-0184">Conjugation</keyword>
<comment type="caution">
    <text evidence="6">The sequence shown here is derived from an EMBL/GenBank/DDBJ whole genome shotgun (WGS) entry which is preliminary data.</text>
</comment>
<dbReference type="GO" id="GO:0003678">
    <property type="term" value="F:DNA helicase activity"/>
    <property type="evidence" value="ECO:0007669"/>
    <property type="project" value="UniProtKB-ARBA"/>
</dbReference>
<dbReference type="Pfam" id="PF03389">
    <property type="entry name" value="MobA_MobL"/>
    <property type="match status" value="1"/>
</dbReference>
<organism evidence="6 7">
    <name type="scientific">Sphingobium boeckii</name>
    <dbReference type="NCBI Taxonomy" id="1082345"/>
    <lineage>
        <taxon>Bacteria</taxon>
        <taxon>Pseudomonadati</taxon>
        <taxon>Pseudomonadota</taxon>
        <taxon>Alphaproteobacteria</taxon>
        <taxon>Sphingomonadales</taxon>
        <taxon>Sphingomonadaceae</taxon>
        <taxon>Sphingobium</taxon>
    </lineage>
</organism>
<protein>
    <submittedName>
        <fullName evidence="6">Ti-type conjugative transfer relaxase TraA</fullName>
    </submittedName>
</protein>
<dbReference type="Pfam" id="PF01443">
    <property type="entry name" value="Viral_helicase1"/>
    <property type="match status" value="1"/>
</dbReference>
<evidence type="ECO:0000313" key="6">
    <source>
        <dbReference type="EMBL" id="MBB5687860.1"/>
    </source>
</evidence>
<name>A0A7W9EH88_9SPHN</name>
<gene>
    <name evidence="6" type="ORF">FHS49_003907</name>
</gene>
<proteinExistence type="inferred from homology"/>
<evidence type="ECO:0000313" key="7">
    <source>
        <dbReference type="Proteomes" id="UP000549617"/>
    </source>
</evidence>
<reference evidence="6 7" key="1">
    <citation type="submission" date="2020-08" db="EMBL/GenBank/DDBJ databases">
        <title>Genomic Encyclopedia of Type Strains, Phase IV (KMG-IV): sequencing the most valuable type-strain genomes for metagenomic binning, comparative biology and taxonomic classification.</title>
        <authorList>
            <person name="Goeker M."/>
        </authorList>
    </citation>
    <scope>NUCLEOTIDE SEQUENCE [LARGE SCALE GENOMIC DNA]</scope>
    <source>
        <strain evidence="6 7">DSM 25079</strain>
    </source>
</reference>
<dbReference type="EMBL" id="JACIJC010000010">
    <property type="protein sequence ID" value="MBB5687860.1"/>
    <property type="molecule type" value="Genomic_DNA"/>
</dbReference>
<dbReference type="InterPro" id="IPR027351">
    <property type="entry name" value="(+)RNA_virus_helicase_core_dom"/>
</dbReference>
<keyword evidence="2" id="KW-0547">Nucleotide-binding</keyword>
<dbReference type="PANTHER" id="PTHR43788:SF6">
    <property type="entry name" value="DNA HELICASE B"/>
    <property type="match status" value="1"/>
</dbReference>
<dbReference type="SUPFAM" id="SSF52540">
    <property type="entry name" value="P-loop containing nucleoside triphosphate hydrolases"/>
    <property type="match status" value="2"/>
</dbReference>
<dbReference type="Pfam" id="PF13604">
    <property type="entry name" value="AAA_30"/>
    <property type="match status" value="1"/>
</dbReference>
<accession>A0A7W9EH88</accession>
<evidence type="ECO:0000256" key="4">
    <source>
        <dbReference type="ARBA" id="ARBA00022971"/>
    </source>
</evidence>
<evidence type="ECO:0000256" key="3">
    <source>
        <dbReference type="ARBA" id="ARBA00022840"/>
    </source>
</evidence>
<evidence type="ECO:0000256" key="2">
    <source>
        <dbReference type="ARBA" id="ARBA00022741"/>
    </source>
</evidence>